<name>A0A9P4NRL6_9PEZI</name>
<protein>
    <submittedName>
        <fullName evidence="2">SET domain-containing protein</fullName>
    </submittedName>
</protein>
<dbReference type="EMBL" id="MU007039">
    <property type="protein sequence ID" value="KAF2430377.1"/>
    <property type="molecule type" value="Genomic_DNA"/>
</dbReference>
<dbReference type="GO" id="GO:0005634">
    <property type="term" value="C:nucleus"/>
    <property type="evidence" value="ECO:0007669"/>
    <property type="project" value="TreeGrafter"/>
</dbReference>
<dbReference type="Pfam" id="PF00856">
    <property type="entry name" value="SET"/>
    <property type="match status" value="1"/>
</dbReference>
<comment type="caution">
    <text evidence="2">The sequence shown here is derived from an EMBL/GenBank/DDBJ whole genome shotgun (WGS) entry which is preliminary data.</text>
</comment>
<gene>
    <name evidence="2" type="ORF">EJ08DRAFT_633828</name>
</gene>
<proteinExistence type="predicted"/>
<dbReference type="AlphaFoldDB" id="A0A9P4NRL6"/>
<evidence type="ECO:0000313" key="2">
    <source>
        <dbReference type="EMBL" id="KAF2430377.1"/>
    </source>
</evidence>
<organism evidence="2 3">
    <name type="scientific">Tothia fuscella</name>
    <dbReference type="NCBI Taxonomy" id="1048955"/>
    <lineage>
        <taxon>Eukaryota</taxon>
        <taxon>Fungi</taxon>
        <taxon>Dikarya</taxon>
        <taxon>Ascomycota</taxon>
        <taxon>Pezizomycotina</taxon>
        <taxon>Dothideomycetes</taxon>
        <taxon>Pleosporomycetidae</taxon>
        <taxon>Venturiales</taxon>
        <taxon>Cylindrosympodiaceae</taxon>
        <taxon>Tothia</taxon>
    </lineage>
</organism>
<dbReference type="Gene3D" id="2.170.270.10">
    <property type="entry name" value="SET domain"/>
    <property type="match status" value="1"/>
</dbReference>
<feature type="domain" description="SET" evidence="1">
    <location>
        <begin position="12"/>
        <end position="318"/>
    </location>
</feature>
<evidence type="ECO:0000313" key="3">
    <source>
        <dbReference type="Proteomes" id="UP000800235"/>
    </source>
</evidence>
<dbReference type="PROSITE" id="PS50280">
    <property type="entry name" value="SET"/>
    <property type="match status" value="1"/>
</dbReference>
<evidence type="ECO:0000259" key="1">
    <source>
        <dbReference type="PROSITE" id="PS50280"/>
    </source>
</evidence>
<keyword evidence="3" id="KW-1185">Reference proteome</keyword>
<dbReference type="InterPro" id="IPR001214">
    <property type="entry name" value="SET_dom"/>
</dbReference>
<accession>A0A9P4NRL6</accession>
<dbReference type="SUPFAM" id="SSF82199">
    <property type="entry name" value="SET domain"/>
    <property type="match status" value="1"/>
</dbReference>
<sequence length="393" mass="43338">MLPISNGLPKSPLFQIKQTPTAGRAVFATQFLKSGTHLLTTSTIPASILLRPYKREVCAQCFHYNRGRNLPHKSIETGHYFCTLKCSNLWHDEAGEIGIAAWVKVETFVKAKKRPTFHNGEAYENLPDADAPFPTEEDIERSWGEVEGTAHFIRQARAGSTKKPHRRAVAAVLNVHPNADLLCFQLDGTLARAKDAPVGWDSLMELVPDSTPYKRVQELKDHVLSYLHLLCLLPLPLLDLVTPELCLGLTQRDSHNSFGIRSLDDGGDEFFGYGVWPEASFFNHSCRPNVGKRREGRSWVFWVEGDVDVGKELCISYLGGDEAEMSLVERRVMTVGTWGFECGCGTCVEDVMREKGKVLGDTNGVGDLNGFEMVASNGTNGVGNGVHGLNGHG</sequence>
<dbReference type="InterPro" id="IPR046341">
    <property type="entry name" value="SET_dom_sf"/>
</dbReference>
<dbReference type="PANTHER" id="PTHR12197:SF294">
    <property type="entry name" value="POTENTIAL PROTEIN LYSINE METHYLTRANSFERASE SET6"/>
    <property type="match status" value="1"/>
</dbReference>
<dbReference type="Proteomes" id="UP000800235">
    <property type="component" value="Unassembled WGS sequence"/>
</dbReference>
<dbReference type="InterPro" id="IPR050869">
    <property type="entry name" value="H3K4_H4K5_MeTrfase"/>
</dbReference>
<reference evidence="2" key="1">
    <citation type="journal article" date="2020" name="Stud. Mycol.">
        <title>101 Dothideomycetes genomes: a test case for predicting lifestyles and emergence of pathogens.</title>
        <authorList>
            <person name="Haridas S."/>
            <person name="Albert R."/>
            <person name="Binder M."/>
            <person name="Bloem J."/>
            <person name="Labutti K."/>
            <person name="Salamov A."/>
            <person name="Andreopoulos B."/>
            <person name="Baker S."/>
            <person name="Barry K."/>
            <person name="Bills G."/>
            <person name="Bluhm B."/>
            <person name="Cannon C."/>
            <person name="Castanera R."/>
            <person name="Culley D."/>
            <person name="Daum C."/>
            <person name="Ezra D."/>
            <person name="Gonzalez J."/>
            <person name="Henrissat B."/>
            <person name="Kuo A."/>
            <person name="Liang C."/>
            <person name="Lipzen A."/>
            <person name="Lutzoni F."/>
            <person name="Magnuson J."/>
            <person name="Mondo S."/>
            <person name="Nolan M."/>
            <person name="Ohm R."/>
            <person name="Pangilinan J."/>
            <person name="Park H.-J."/>
            <person name="Ramirez L."/>
            <person name="Alfaro M."/>
            <person name="Sun H."/>
            <person name="Tritt A."/>
            <person name="Yoshinaga Y."/>
            <person name="Zwiers L.-H."/>
            <person name="Turgeon B."/>
            <person name="Goodwin S."/>
            <person name="Spatafora J."/>
            <person name="Crous P."/>
            <person name="Grigoriev I."/>
        </authorList>
    </citation>
    <scope>NUCLEOTIDE SEQUENCE</scope>
    <source>
        <strain evidence="2">CBS 130266</strain>
    </source>
</reference>
<dbReference type="PANTHER" id="PTHR12197">
    <property type="entry name" value="HISTONE-LYSINE N-METHYLTRANSFERASE SMYD"/>
    <property type="match status" value="1"/>
</dbReference>
<dbReference type="OrthoDB" id="1028014at2759"/>